<proteinExistence type="inferred from homology"/>
<gene>
    <name evidence="5" type="ORF">nbrc107697_17160</name>
</gene>
<protein>
    <recommendedName>
        <fullName evidence="4">Low molecular weight antigen MTB12-like C-terminal domain-containing protein</fullName>
    </recommendedName>
</protein>
<name>A0A7I9UWW2_9ACTN</name>
<evidence type="ECO:0000256" key="1">
    <source>
        <dbReference type="ARBA" id="ARBA00022729"/>
    </source>
</evidence>
<dbReference type="InterPro" id="IPR058644">
    <property type="entry name" value="Mtb12-like_C"/>
</dbReference>
<dbReference type="AlphaFoldDB" id="A0A7I9UWW2"/>
<feature type="domain" description="Low molecular weight antigen MTB12-like C-terminal" evidence="4">
    <location>
        <begin position="45"/>
        <end position="139"/>
    </location>
</feature>
<evidence type="ECO:0000313" key="6">
    <source>
        <dbReference type="Proteomes" id="UP000444980"/>
    </source>
</evidence>
<comment type="caution">
    <text evidence="5">The sequence shown here is derived from an EMBL/GenBank/DDBJ whole genome shotgun (WGS) entry which is preliminary data.</text>
</comment>
<dbReference type="OrthoDB" id="4376754at2"/>
<keyword evidence="1 3" id="KW-0732">Signal</keyword>
<feature type="signal peptide" evidence="3">
    <location>
        <begin position="1"/>
        <end position="27"/>
    </location>
</feature>
<comment type="similarity">
    <text evidence="2">Belongs to the MTB12 family.</text>
</comment>
<evidence type="ECO:0000256" key="2">
    <source>
        <dbReference type="ARBA" id="ARBA00093774"/>
    </source>
</evidence>
<dbReference type="Pfam" id="PF26580">
    <property type="entry name" value="Mtb12_C"/>
    <property type="match status" value="1"/>
</dbReference>
<organism evidence="5 6">
    <name type="scientific">Gordonia crocea</name>
    <dbReference type="NCBI Taxonomy" id="589162"/>
    <lineage>
        <taxon>Bacteria</taxon>
        <taxon>Bacillati</taxon>
        <taxon>Actinomycetota</taxon>
        <taxon>Actinomycetes</taxon>
        <taxon>Mycobacteriales</taxon>
        <taxon>Gordoniaceae</taxon>
        <taxon>Gordonia</taxon>
    </lineage>
</organism>
<evidence type="ECO:0000259" key="4">
    <source>
        <dbReference type="Pfam" id="PF26580"/>
    </source>
</evidence>
<evidence type="ECO:0000313" key="5">
    <source>
        <dbReference type="EMBL" id="GED97677.1"/>
    </source>
</evidence>
<dbReference type="Proteomes" id="UP000444980">
    <property type="component" value="Unassembled WGS sequence"/>
</dbReference>
<dbReference type="RefSeq" id="WP_161926972.1">
    <property type="nucleotide sequence ID" value="NZ_BJOU01000001.1"/>
</dbReference>
<reference evidence="6" key="1">
    <citation type="submission" date="2019-06" db="EMBL/GenBank/DDBJ databases">
        <title>Gordonia isolated from sludge of a wastewater treatment plant.</title>
        <authorList>
            <person name="Tamura T."/>
            <person name="Aoyama K."/>
            <person name="Kang Y."/>
            <person name="Saito S."/>
            <person name="Akiyama N."/>
            <person name="Yazawa K."/>
            <person name="Gonoi T."/>
            <person name="Mikami Y."/>
        </authorList>
    </citation>
    <scope>NUCLEOTIDE SEQUENCE [LARGE SCALE GENOMIC DNA]</scope>
    <source>
        <strain evidence="6">NBRC 107697</strain>
    </source>
</reference>
<dbReference type="EMBL" id="BJOU01000001">
    <property type="protein sequence ID" value="GED97677.1"/>
    <property type="molecule type" value="Genomic_DNA"/>
</dbReference>
<accession>A0A7I9UWW2</accession>
<feature type="chain" id="PRO_5029740069" description="Low molecular weight antigen MTB12-like C-terminal domain-containing protein" evidence="3">
    <location>
        <begin position="28"/>
        <end position="156"/>
    </location>
</feature>
<sequence length="156" mass="17133">MTTMIKACLTGLFAVLMAVGLAAPVHADPSVRNAKVADLYMRSANPTKLEVKKSYAAFMNPSLPIGPKLEVSVNGAANRGELQRMLAQSRQYDFFSMQGDVVSVTVSGNTMSARFQGSMAGFPAQSFTYFYVREGDLWKYNWKRNAQTNGMPAKFV</sequence>
<keyword evidence="6" id="KW-1185">Reference proteome</keyword>
<evidence type="ECO:0000256" key="3">
    <source>
        <dbReference type="SAM" id="SignalP"/>
    </source>
</evidence>